<feature type="compositionally biased region" description="Basic and acidic residues" evidence="1">
    <location>
        <begin position="74"/>
        <end position="86"/>
    </location>
</feature>
<comment type="caution">
    <text evidence="2">The sequence shown here is derived from an EMBL/GenBank/DDBJ whole genome shotgun (WGS) entry which is preliminary data.</text>
</comment>
<evidence type="ECO:0000313" key="3">
    <source>
        <dbReference type="Proteomes" id="UP000054783"/>
    </source>
</evidence>
<name>A0A0V0YTW3_9BILA</name>
<sequence length="86" mass="9644">MRSKGAATTQNRWRKSVRVCSVPACSDRSWTLLISSITTGCVDGRRIGCFLSASMSEFWRRPPTLSSPFSSRSRYPDRFHPVGESS</sequence>
<dbReference type="AlphaFoldDB" id="A0A0V0YTW3"/>
<protein>
    <submittedName>
        <fullName evidence="2">Uncharacterized protein</fullName>
    </submittedName>
</protein>
<feature type="compositionally biased region" description="Polar residues" evidence="1">
    <location>
        <begin position="64"/>
        <end position="73"/>
    </location>
</feature>
<dbReference type="EMBL" id="JYDQ01002527">
    <property type="protein sequence ID" value="KRY03751.1"/>
    <property type="molecule type" value="Genomic_DNA"/>
</dbReference>
<evidence type="ECO:0000313" key="2">
    <source>
        <dbReference type="EMBL" id="KRY03751.1"/>
    </source>
</evidence>
<dbReference type="Proteomes" id="UP000054783">
    <property type="component" value="Unassembled WGS sequence"/>
</dbReference>
<accession>A0A0V0YTW3</accession>
<feature type="region of interest" description="Disordered" evidence="1">
    <location>
        <begin position="64"/>
        <end position="86"/>
    </location>
</feature>
<gene>
    <name evidence="2" type="ORF">T12_14414</name>
</gene>
<proteinExistence type="predicted"/>
<reference evidence="2 3" key="1">
    <citation type="submission" date="2015-01" db="EMBL/GenBank/DDBJ databases">
        <title>Evolution of Trichinella species and genotypes.</title>
        <authorList>
            <person name="Korhonen P.K."/>
            <person name="Edoardo P."/>
            <person name="Giuseppe L.R."/>
            <person name="Gasser R.B."/>
        </authorList>
    </citation>
    <scope>NUCLEOTIDE SEQUENCE [LARGE SCALE GENOMIC DNA]</scope>
    <source>
        <strain evidence="2">ISS2496</strain>
    </source>
</reference>
<evidence type="ECO:0000256" key="1">
    <source>
        <dbReference type="SAM" id="MobiDB-lite"/>
    </source>
</evidence>
<keyword evidence="3" id="KW-1185">Reference proteome</keyword>
<organism evidence="2 3">
    <name type="scientific">Trichinella patagoniensis</name>
    <dbReference type="NCBI Taxonomy" id="990121"/>
    <lineage>
        <taxon>Eukaryota</taxon>
        <taxon>Metazoa</taxon>
        <taxon>Ecdysozoa</taxon>
        <taxon>Nematoda</taxon>
        <taxon>Enoplea</taxon>
        <taxon>Dorylaimia</taxon>
        <taxon>Trichinellida</taxon>
        <taxon>Trichinellidae</taxon>
        <taxon>Trichinella</taxon>
    </lineage>
</organism>